<accession>A0ABV0MLG3</accession>
<feature type="transmembrane region" description="Helical" evidence="1">
    <location>
        <begin position="49"/>
        <end position="71"/>
    </location>
</feature>
<sequence length="123" mass="14178">MKHRDAATVLPTTHVAGDSHLKTTSSPFTHLPTNWTVSPFKKKIIIHLLYCRSVNLLMLSYVLLSFSFYVFKIAVNLFNKVELDVICHLSWRIIRPEITLTQRRNVFKNIQNNQPQGGFVPLT</sequence>
<comment type="caution">
    <text evidence="2">The sequence shown here is derived from an EMBL/GenBank/DDBJ whole genome shotgun (WGS) entry which is preliminary data.</text>
</comment>
<evidence type="ECO:0000313" key="3">
    <source>
        <dbReference type="Proteomes" id="UP001476798"/>
    </source>
</evidence>
<name>A0ABV0MLG3_9TELE</name>
<dbReference type="Proteomes" id="UP001476798">
    <property type="component" value="Unassembled WGS sequence"/>
</dbReference>
<reference evidence="2 3" key="1">
    <citation type="submission" date="2021-06" db="EMBL/GenBank/DDBJ databases">
        <authorList>
            <person name="Palmer J.M."/>
        </authorList>
    </citation>
    <scope>NUCLEOTIDE SEQUENCE [LARGE SCALE GENOMIC DNA]</scope>
    <source>
        <strain evidence="2 3">GA_2019</strain>
        <tissue evidence="2">Muscle</tissue>
    </source>
</reference>
<dbReference type="EMBL" id="JAHRIO010003968">
    <property type="protein sequence ID" value="MEQ2159954.1"/>
    <property type="molecule type" value="Genomic_DNA"/>
</dbReference>
<keyword evidence="1" id="KW-1133">Transmembrane helix</keyword>
<keyword evidence="3" id="KW-1185">Reference proteome</keyword>
<evidence type="ECO:0000256" key="1">
    <source>
        <dbReference type="SAM" id="Phobius"/>
    </source>
</evidence>
<protein>
    <submittedName>
        <fullName evidence="2">Uncharacterized protein</fullName>
    </submittedName>
</protein>
<gene>
    <name evidence="2" type="ORF">GOODEAATRI_028507</name>
</gene>
<evidence type="ECO:0000313" key="2">
    <source>
        <dbReference type="EMBL" id="MEQ2159954.1"/>
    </source>
</evidence>
<organism evidence="2 3">
    <name type="scientific">Goodea atripinnis</name>
    <dbReference type="NCBI Taxonomy" id="208336"/>
    <lineage>
        <taxon>Eukaryota</taxon>
        <taxon>Metazoa</taxon>
        <taxon>Chordata</taxon>
        <taxon>Craniata</taxon>
        <taxon>Vertebrata</taxon>
        <taxon>Euteleostomi</taxon>
        <taxon>Actinopterygii</taxon>
        <taxon>Neopterygii</taxon>
        <taxon>Teleostei</taxon>
        <taxon>Neoteleostei</taxon>
        <taxon>Acanthomorphata</taxon>
        <taxon>Ovalentaria</taxon>
        <taxon>Atherinomorphae</taxon>
        <taxon>Cyprinodontiformes</taxon>
        <taxon>Goodeidae</taxon>
        <taxon>Goodea</taxon>
    </lineage>
</organism>
<keyword evidence="1" id="KW-0812">Transmembrane</keyword>
<keyword evidence="1" id="KW-0472">Membrane</keyword>
<proteinExistence type="predicted"/>